<evidence type="ECO:0000256" key="1">
    <source>
        <dbReference type="SAM" id="SignalP"/>
    </source>
</evidence>
<accession>A0A8B6X696</accession>
<organism evidence="2 3">
    <name type="scientific">Derxia gummosa DSM 723</name>
    <dbReference type="NCBI Taxonomy" id="1121388"/>
    <lineage>
        <taxon>Bacteria</taxon>
        <taxon>Pseudomonadati</taxon>
        <taxon>Pseudomonadota</taxon>
        <taxon>Betaproteobacteria</taxon>
        <taxon>Burkholderiales</taxon>
        <taxon>Alcaligenaceae</taxon>
        <taxon>Derxia</taxon>
    </lineage>
</organism>
<reference evidence="3" key="1">
    <citation type="submission" date="2025-08" db="UniProtKB">
        <authorList>
            <consortium name="RefSeq"/>
        </authorList>
    </citation>
    <scope>IDENTIFICATION</scope>
</reference>
<feature type="chain" id="PRO_5034797327" evidence="1">
    <location>
        <begin position="25"/>
        <end position="232"/>
    </location>
</feature>
<name>A0A8B6X696_9BURK</name>
<dbReference type="RefSeq" id="WP_028312715.1">
    <property type="nucleotide sequence ID" value="NZ_KI519499.1"/>
</dbReference>
<dbReference type="OrthoDB" id="9149669at2"/>
<protein>
    <submittedName>
        <fullName evidence="3">Uncharacterized protein</fullName>
    </submittedName>
</protein>
<sequence>MTFHPVRLAAATALALGLHGMAVADPVPLSASGERVLARCNPDNLAHEDRCRLDATPEQLGFTLVASRSTPIIKNEVTIGTLHDRVWRLGPAYVFGTRVQLNAEPWDLSGLAFNLNDLARQVLPDEPVVIAYRQDRPAARKALIAAGRTFLGLNEYEGRQPGRDNGWVDFRIDVNAAEPEGTSSPSSPWLYVLTRAPAGHAVKPFAFRLLSSDVEDPETERTELYLPGYQPN</sequence>
<evidence type="ECO:0000313" key="3">
    <source>
        <dbReference type="RefSeq" id="WP_028312715.1"/>
    </source>
</evidence>
<keyword evidence="2" id="KW-1185">Reference proteome</keyword>
<keyword evidence="1" id="KW-0732">Signal</keyword>
<dbReference type="Proteomes" id="UP000675920">
    <property type="component" value="Unplaced"/>
</dbReference>
<proteinExistence type="predicted"/>
<feature type="signal peptide" evidence="1">
    <location>
        <begin position="1"/>
        <end position="24"/>
    </location>
</feature>
<dbReference type="AlphaFoldDB" id="A0A8B6X696"/>
<evidence type="ECO:0000313" key="2">
    <source>
        <dbReference type="Proteomes" id="UP000675920"/>
    </source>
</evidence>